<dbReference type="PANTHER" id="PTHR30149:SF0">
    <property type="entry name" value="HYDROGENASE MATURATION FACTOR HYPD"/>
    <property type="match status" value="1"/>
</dbReference>
<reference evidence="5" key="1">
    <citation type="submission" date="2014-01" db="EMBL/GenBank/DDBJ databases">
        <authorList>
            <person name="Brown-Elliot B."/>
            <person name="Wallace R."/>
            <person name="Lenaerts A."/>
            <person name="Ordway D."/>
            <person name="DeGroote M.A."/>
            <person name="Parker T."/>
            <person name="Sizemore C."/>
            <person name="Tallon L.J."/>
            <person name="Sadzewicz L.K."/>
            <person name="Sengamalay N."/>
            <person name="Fraser C.M."/>
            <person name="Hine E."/>
            <person name="Shefchek K.A."/>
            <person name="Das S.P."/>
            <person name="Tettelin H."/>
        </authorList>
    </citation>
    <scope>NUCLEOTIDE SEQUENCE [LARGE SCALE GENOMIC DNA]</scope>
    <source>
        <strain evidence="5">4042</strain>
    </source>
</reference>
<organism evidence="5">
    <name type="scientific">Mycobacterium xenopi 4042</name>
    <dbReference type="NCBI Taxonomy" id="1299334"/>
    <lineage>
        <taxon>Bacteria</taxon>
        <taxon>Bacillati</taxon>
        <taxon>Actinomycetota</taxon>
        <taxon>Actinomycetes</taxon>
        <taxon>Mycobacteriales</taxon>
        <taxon>Mycobacteriaceae</taxon>
        <taxon>Mycobacterium</taxon>
    </lineage>
</organism>
<dbReference type="GO" id="GO:0005506">
    <property type="term" value="F:iron ion binding"/>
    <property type="evidence" value="ECO:0007669"/>
    <property type="project" value="TreeGrafter"/>
</dbReference>
<accession>X7Z5I3</accession>
<protein>
    <submittedName>
        <fullName evidence="5">Hydrogenase expression/formation protein HypD</fullName>
    </submittedName>
</protein>
<dbReference type="AlphaFoldDB" id="X7Z5I3"/>
<dbReference type="Gene3D" id="6.10.20.100">
    <property type="match status" value="1"/>
</dbReference>
<comment type="similarity">
    <text evidence="1">Belongs to the HypD family.</text>
</comment>
<name>X7Z5I3_MYCXE</name>
<dbReference type="InterPro" id="IPR002780">
    <property type="entry name" value="Hyd_form_HypD"/>
</dbReference>
<comment type="caution">
    <text evidence="5">The sequence shown here is derived from an EMBL/GenBank/DDBJ whole genome shotgun (WGS) entry which is preliminary data.</text>
</comment>
<proteinExistence type="inferred from homology"/>
<dbReference type="Gene3D" id="3.40.50.11740">
    <property type="entry name" value="HypD, alpha/beta domain 2"/>
    <property type="match status" value="2"/>
</dbReference>
<dbReference type="EMBL" id="JAOB01000081">
    <property type="protein sequence ID" value="EUA14048.1"/>
    <property type="molecule type" value="Genomic_DNA"/>
</dbReference>
<dbReference type="InterPro" id="IPR042244">
    <property type="entry name" value="HypD_2_sf"/>
</dbReference>
<gene>
    <name evidence="5" type="ORF">I553_7168</name>
</gene>
<evidence type="ECO:0000256" key="4">
    <source>
        <dbReference type="SAM" id="MobiDB-lite"/>
    </source>
</evidence>
<sequence length="539" mass="58480">MIPMGRIDDAMWLAEQPDVIFTCFGDMMRVPGSNGNLLDAKARGADVRFVYSPLDALKIAVDKPDKQVVFFAIGFETTVPSTAVTLVRARELGLKNFSVFCNHVTIVPPIKAILESPDLRLSGFIGPGHVSTVVGNRPYRFVPEVYGKPLVVSGFEPLDILASVAMLLTQIREGRCEVENQYSRVVPENGNPAALALMARVFALRPHFEWRGLGFISQSALRLNDDFADFDAELRYAMPGVRVADPKACQCGEVLKGVLKPWECKVFGTACTPETPIGTCMVSPRARARPTTTSGECTVTPPSSSGRQDGHDRGCAGCSRGGDVRPLRLCPQRTGLLRPPLAATLRDGSVTQIRAAARKFAGAWPYLQVLSKMTGIADPLDYRLVESYWLGGGLGADLDPEQFVDELLAIIGRRRDTTGRISGRVWLVRRLLTTASTCSASTRGRAYWAGASTSIRSASWTIAGSPGAQCFPATATMSRCLAAFWSGMGTRWICPSRWHADSTCGRTATARCPTWPSVTRWRSIGAGCAGGCRPSRSRR</sequence>
<dbReference type="NCBIfam" id="TIGR00075">
    <property type="entry name" value="hypD"/>
    <property type="match status" value="1"/>
</dbReference>
<evidence type="ECO:0000256" key="1">
    <source>
        <dbReference type="ARBA" id="ARBA00007888"/>
    </source>
</evidence>
<evidence type="ECO:0000256" key="3">
    <source>
        <dbReference type="ARBA" id="ARBA00023004"/>
    </source>
</evidence>
<keyword evidence="2" id="KW-0479">Metal-binding</keyword>
<dbReference type="InterPro" id="IPR045660">
    <property type="entry name" value="DUF6390"/>
</dbReference>
<dbReference type="PANTHER" id="PTHR30149">
    <property type="entry name" value="HYDROGENASE PROTEIN ASSEMBLY PROTEIN HYPD"/>
    <property type="match status" value="1"/>
</dbReference>
<dbReference type="GO" id="GO:0051604">
    <property type="term" value="P:protein maturation"/>
    <property type="evidence" value="ECO:0007669"/>
    <property type="project" value="TreeGrafter"/>
</dbReference>
<feature type="compositionally biased region" description="Polar residues" evidence="4">
    <location>
        <begin position="291"/>
        <end position="307"/>
    </location>
</feature>
<keyword evidence="3" id="KW-0408">Iron</keyword>
<dbReference type="PATRIC" id="fig|1299334.3.peg.8928"/>
<dbReference type="InterPro" id="IPR042243">
    <property type="entry name" value="HypD_1"/>
</dbReference>
<dbReference type="GO" id="GO:0070025">
    <property type="term" value="F:carbon monoxide binding"/>
    <property type="evidence" value="ECO:0007669"/>
    <property type="project" value="TreeGrafter"/>
</dbReference>
<evidence type="ECO:0000313" key="5">
    <source>
        <dbReference type="EMBL" id="EUA14048.1"/>
    </source>
</evidence>
<dbReference type="Pfam" id="PF01924">
    <property type="entry name" value="HypD"/>
    <property type="match status" value="1"/>
</dbReference>
<dbReference type="Pfam" id="PF19927">
    <property type="entry name" value="DUF6390"/>
    <property type="match status" value="1"/>
</dbReference>
<dbReference type="GO" id="GO:0051539">
    <property type="term" value="F:4 iron, 4 sulfur cluster binding"/>
    <property type="evidence" value="ECO:0007669"/>
    <property type="project" value="TreeGrafter"/>
</dbReference>
<evidence type="ECO:0000256" key="2">
    <source>
        <dbReference type="ARBA" id="ARBA00022723"/>
    </source>
</evidence>
<feature type="region of interest" description="Disordered" evidence="4">
    <location>
        <begin position="291"/>
        <end position="313"/>
    </location>
</feature>